<comment type="caution">
    <text evidence="1">The sequence shown here is derived from an EMBL/GenBank/DDBJ whole genome shotgun (WGS) entry which is preliminary data.</text>
</comment>
<accession>E0NTS2</accession>
<organism evidence="1 2">
    <name type="scientific">Hoylesella marshii DSM 16973 = JCM 13450</name>
    <dbReference type="NCBI Taxonomy" id="862515"/>
    <lineage>
        <taxon>Bacteria</taxon>
        <taxon>Pseudomonadati</taxon>
        <taxon>Bacteroidota</taxon>
        <taxon>Bacteroidia</taxon>
        <taxon>Bacteroidales</taxon>
        <taxon>Prevotellaceae</taxon>
        <taxon>Hoylesella</taxon>
    </lineage>
</organism>
<reference evidence="1" key="1">
    <citation type="submission" date="2010-07" db="EMBL/GenBank/DDBJ databases">
        <authorList>
            <person name="Muzny D."/>
            <person name="Qin X."/>
            <person name="Deng J."/>
            <person name="Jiang H."/>
            <person name="Liu Y."/>
            <person name="Qu J."/>
            <person name="Song X.-Z."/>
            <person name="Zhang L."/>
            <person name="Thornton R."/>
            <person name="Coyle M."/>
            <person name="Francisco L."/>
            <person name="Jackson L."/>
            <person name="Javaid M."/>
            <person name="Korchina V."/>
            <person name="Kovar C."/>
            <person name="Mata R."/>
            <person name="Mathew T."/>
            <person name="Ngo R."/>
            <person name="Nguyen L."/>
            <person name="Nguyen N."/>
            <person name="Okwuonu G."/>
            <person name="Ongeri F."/>
            <person name="Pham C."/>
            <person name="Simmons D."/>
            <person name="Wilczek-Boney K."/>
            <person name="Hale W."/>
            <person name="Jakkamsetti A."/>
            <person name="Pham P."/>
            <person name="Ruth R."/>
            <person name="San Lucas F."/>
            <person name="Warren J."/>
            <person name="Zhang J."/>
            <person name="Zhao Z."/>
            <person name="Zhou C."/>
            <person name="Zhu D."/>
            <person name="Lee S."/>
            <person name="Bess C."/>
            <person name="Blankenburg K."/>
            <person name="Forbes L."/>
            <person name="Fu Q."/>
            <person name="Gubbala S."/>
            <person name="Hirani K."/>
            <person name="Jayaseelan J.C."/>
            <person name="Lara F."/>
            <person name="Munidasa M."/>
            <person name="Palculict T."/>
            <person name="Patil S."/>
            <person name="Pu L.-L."/>
            <person name="Saada N."/>
            <person name="Tang L."/>
            <person name="Weissenberger G."/>
            <person name="Zhu Y."/>
            <person name="Hemphill L."/>
            <person name="Shang Y."/>
            <person name="Youmans B."/>
            <person name="Ayvaz T."/>
            <person name="Ross M."/>
            <person name="Santibanez J."/>
            <person name="Aqrawi P."/>
            <person name="Gross S."/>
            <person name="Joshi V."/>
            <person name="Fowler G."/>
            <person name="Nazareth L."/>
            <person name="Reid J."/>
            <person name="Worley K."/>
            <person name="Petrosino J."/>
            <person name="Highlander S."/>
            <person name="Gibbs R."/>
        </authorList>
    </citation>
    <scope>NUCLEOTIDE SEQUENCE [LARGE SCALE GENOMIC DNA]</scope>
    <source>
        <strain evidence="1">DSM 16973</strain>
    </source>
</reference>
<proteinExistence type="predicted"/>
<dbReference type="BioCyc" id="PMAR862515-HMP:GMOO-1599-MONOMER"/>
<dbReference type="STRING" id="862515.HMPREF0658_1575"/>
<dbReference type="EMBL" id="AEEI01000050">
    <property type="protein sequence ID" value="EFM01455.1"/>
    <property type="molecule type" value="Genomic_DNA"/>
</dbReference>
<sequence length="53" mass="6320">MSFYKISLHEKGMKPLSVLSGEEEKVLILPVQREQKADEERIYENKNMLLRRD</sequence>
<evidence type="ECO:0000313" key="2">
    <source>
        <dbReference type="Proteomes" id="UP000004394"/>
    </source>
</evidence>
<name>E0NTS2_9BACT</name>
<evidence type="ECO:0000313" key="1">
    <source>
        <dbReference type="EMBL" id="EFM01455.1"/>
    </source>
</evidence>
<dbReference type="Proteomes" id="UP000004394">
    <property type="component" value="Unassembled WGS sequence"/>
</dbReference>
<gene>
    <name evidence="1" type="ORF">HMPREF0658_1575</name>
</gene>
<keyword evidence="2" id="KW-1185">Reference proteome</keyword>
<dbReference type="AlphaFoldDB" id="E0NTS2"/>
<dbReference type="HOGENOM" id="CLU_3064775_0_0_10"/>
<protein>
    <submittedName>
        <fullName evidence="1">Uncharacterized protein</fullName>
    </submittedName>
</protein>